<proteinExistence type="predicted"/>
<reference evidence="1 2" key="1">
    <citation type="submission" date="2019-01" db="EMBL/GenBank/DDBJ databases">
        <authorList>
            <person name="Ferrante I. M."/>
        </authorList>
    </citation>
    <scope>NUCLEOTIDE SEQUENCE [LARGE SCALE GENOMIC DNA]</scope>
    <source>
        <strain evidence="1 2">B856</strain>
    </source>
</reference>
<dbReference type="Proteomes" id="UP000291116">
    <property type="component" value="Unassembled WGS sequence"/>
</dbReference>
<gene>
    <name evidence="1" type="ORF">PSNMU_V1.4_AUG-EV-PASAV3_0020010</name>
</gene>
<organism evidence="1 2">
    <name type="scientific">Pseudo-nitzschia multistriata</name>
    <dbReference type="NCBI Taxonomy" id="183589"/>
    <lineage>
        <taxon>Eukaryota</taxon>
        <taxon>Sar</taxon>
        <taxon>Stramenopiles</taxon>
        <taxon>Ochrophyta</taxon>
        <taxon>Bacillariophyta</taxon>
        <taxon>Bacillariophyceae</taxon>
        <taxon>Bacillariophycidae</taxon>
        <taxon>Bacillariales</taxon>
        <taxon>Bacillariaceae</taxon>
        <taxon>Pseudo-nitzschia</taxon>
    </lineage>
</organism>
<dbReference type="AlphaFoldDB" id="A0A448YZR8"/>
<evidence type="ECO:0000313" key="2">
    <source>
        <dbReference type="Proteomes" id="UP000291116"/>
    </source>
</evidence>
<protein>
    <submittedName>
        <fullName evidence="1">Uncharacterized protein</fullName>
    </submittedName>
</protein>
<evidence type="ECO:0000313" key="1">
    <source>
        <dbReference type="EMBL" id="VEU35270.1"/>
    </source>
</evidence>
<sequence length="80" mass="9292">MALSPQPLLSDLMRPVHGILDFRTGISPFLQDVDTFERKKLCWNRRRRRECDAVTVSVERMLSLFVIFQLVAVISYVNPV</sequence>
<keyword evidence="2" id="KW-1185">Reference proteome</keyword>
<dbReference type="EMBL" id="CAACVS010000054">
    <property type="protein sequence ID" value="VEU35270.1"/>
    <property type="molecule type" value="Genomic_DNA"/>
</dbReference>
<accession>A0A448YZR8</accession>
<name>A0A448YZR8_9STRA</name>